<evidence type="ECO:0000313" key="2">
    <source>
        <dbReference type="Proteomes" id="UP000214618"/>
    </source>
</evidence>
<protein>
    <submittedName>
        <fullName evidence="1">Uncharacterized protein</fullName>
    </submittedName>
</protein>
<dbReference type="Proteomes" id="UP000214618">
    <property type="component" value="Chromosome"/>
</dbReference>
<reference evidence="1 2" key="1">
    <citation type="submission" date="2016-10" db="EMBL/GenBank/DDBJ databases">
        <title>The whole genome sequencing and assembly of Bacillus simplex DSM 1321 strain.</title>
        <authorList>
            <person name="Park M.-K."/>
            <person name="Lee Y.-J."/>
            <person name="Yi H."/>
            <person name="Bahn Y.-S."/>
            <person name="Kim J.F."/>
            <person name="Lee D.-W."/>
        </authorList>
    </citation>
    <scope>NUCLEOTIDE SEQUENCE [LARGE SCALE GENOMIC DNA]</scope>
    <source>
        <strain evidence="1 2">DSM 1321</strain>
    </source>
</reference>
<gene>
    <name evidence="1" type="ORF">BS1321_02305</name>
</gene>
<dbReference type="EMBL" id="CP017704">
    <property type="protein sequence ID" value="ASS92902.1"/>
    <property type="molecule type" value="Genomic_DNA"/>
</dbReference>
<name>A0A223ECC6_9BACI</name>
<proteinExistence type="predicted"/>
<accession>A0A223ECC6</accession>
<evidence type="ECO:0000313" key="1">
    <source>
        <dbReference type="EMBL" id="ASS92902.1"/>
    </source>
</evidence>
<organism evidence="1 2">
    <name type="scientific">Peribacillus simplex NBRC 15720 = DSM 1321</name>
    <dbReference type="NCBI Taxonomy" id="1349754"/>
    <lineage>
        <taxon>Bacteria</taxon>
        <taxon>Bacillati</taxon>
        <taxon>Bacillota</taxon>
        <taxon>Bacilli</taxon>
        <taxon>Bacillales</taxon>
        <taxon>Bacillaceae</taxon>
        <taxon>Peribacillus</taxon>
    </lineage>
</organism>
<sequence>MPFILLRIERGEYACFSVCPKMYYRFEKSSTVYMWIFDNVGFSLIKQTGQIVSKIVQLTWRLEKDFTKLK</sequence>
<dbReference type="AlphaFoldDB" id="A0A223ECC6"/>